<dbReference type="EMBL" id="KN566482">
    <property type="protein sequence ID" value="KHJ84846.1"/>
    <property type="molecule type" value="Genomic_DNA"/>
</dbReference>
<dbReference type="AlphaFoldDB" id="A0A0B1SLS7"/>
<name>A0A0B1SLS7_OESDE</name>
<reference evidence="2 3" key="1">
    <citation type="submission" date="2014-03" db="EMBL/GenBank/DDBJ databases">
        <title>Draft genome of the hookworm Oesophagostomum dentatum.</title>
        <authorList>
            <person name="Mitreva M."/>
        </authorList>
    </citation>
    <scope>NUCLEOTIDE SEQUENCE [LARGE SCALE GENOMIC DNA]</scope>
    <source>
        <strain evidence="2 3">OD-Hann</strain>
    </source>
</reference>
<proteinExistence type="predicted"/>
<evidence type="ECO:0000313" key="3">
    <source>
        <dbReference type="Proteomes" id="UP000053660"/>
    </source>
</evidence>
<evidence type="ECO:0000313" key="2">
    <source>
        <dbReference type="EMBL" id="KHJ84846.1"/>
    </source>
</evidence>
<accession>A0A0B1SLS7</accession>
<organism evidence="2 3">
    <name type="scientific">Oesophagostomum dentatum</name>
    <name type="common">Nodular worm</name>
    <dbReference type="NCBI Taxonomy" id="61180"/>
    <lineage>
        <taxon>Eukaryota</taxon>
        <taxon>Metazoa</taxon>
        <taxon>Ecdysozoa</taxon>
        <taxon>Nematoda</taxon>
        <taxon>Chromadorea</taxon>
        <taxon>Rhabditida</taxon>
        <taxon>Rhabditina</taxon>
        <taxon>Rhabditomorpha</taxon>
        <taxon>Strongyloidea</taxon>
        <taxon>Strongylidae</taxon>
        <taxon>Oesophagostomum</taxon>
    </lineage>
</organism>
<gene>
    <name evidence="2" type="ORF">OESDEN_15435</name>
</gene>
<feature type="region of interest" description="Disordered" evidence="1">
    <location>
        <begin position="74"/>
        <end position="95"/>
    </location>
</feature>
<dbReference type="Proteomes" id="UP000053660">
    <property type="component" value="Unassembled WGS sequence"/>
</dbReference>
<protein>
    <submittedName>
        <fullName evidence="2">Uncharacterized protein</fullName>
    </submittedName>
</protein>
<evidence type="ECO:0000256" key="1">
    <source>
        <dbReference type="SAM" id="MobiDB-lite"/>
    </source>
</evidence>
<sequence length="95" mass="10616">MRKKVYISFVTNETETAQDEPGTRLMEDPDDDIIRAPKARIRKKRRGTVEDDVGYVKQKSESVVPTKALQAKVGQRETVEDASFSGEEASRSISG</sequence>
<keyword evidence="3" id="KW-1185">Reference proteome</keyword>